<name>A0A166QS96_9PEZI</name>
<evidence type="ECO:0000313" key="3">
    <source>
        <dbReference type="EMBL" id="KZL68289.1"/>
    </source>
</evidence>
<accession>A0A166QS96</accession>
<dbReference type="EMBL" id="LFIV01000125">
    <property type="protein sequence ID" value="KZL68289.1"/>
    <property type="molecule type" value="Genomic_DNA"/>
</dbReference>
<dbReference type="AlphaFoldDB" id="A0A166QS96"/>
<reference evidence="3 4" key="1">
    <citation type="submission" date="2015-06" db="EMBL/GenBank/DDBJ databases">
        <title>Survival trade-offs in plant roots during colonization by closely related pathogenic and mutualistic fungi.</title>
        <authorList>
            <person name="Hacquard S."/>
            <person name="Kracher B."/>
            <person name="Hiruma K."/>
            <person name="Weinman A."/>
            <person name="Muench P."/>
            <person name="Garrido Oter R."/>
            <person name="Ver Loren van Themaat E."/>
            <person name="Dallerey J.-F."/>
            <person name="Damm U."/>
            <person name="Henrissat B."/>
            <person name="Lespinet O."/>
            <person name="Thon M."/>
            <person name="Kemen E."/>
            <person name="McHardy A.C."/>
            <person name="Schulze-Lefert P."/>
            <person name="O'Connell R.J."/>
        </authorList>
    </citation>
    <scope>NUCLEOTIDE SEQUENCE [LARGE SCALE GENOMIC DNA]</scope>
    <source>
        <strain evidence="3 4">0861</strain>
    </source>
</reference>
<sequence length="175" mass="19830">MATSFNVADMSNDDFLQLLNYTNSTPPNDTGKDTPRQDYLGYAGFPSFSINSAPSYEFPPNTNIQHAPQKNILASLDRIEAIIEWIHDSQNRQDARLAKLEEKIEEVKAEVAEVVQTLRDQELNCSHCHGEEEYSGDDQSDDASDDDVSETDYNSEGVERNDSEVQEFYNMYGPY</sequence>
<dbReference type="Proteomes" id="UP000076552">
    <property type="component" value="Unassembled WGS sequence"/>
</dbReference>
<comment type="caution">
    <text evidence="3">The sequence shown here is derived from an EMBL/GenBank/DDBJ whole genome shotgun (WGS) entry which is preliminary data.</text>
</comment>
<evidence type="ECO:0000256" key="1">
    <source>
        <dbReference type="SAM" id="Coils"/>
    </source>
</evidence>
<feature type="compositionally biased region" description="Acidic residues" evidence="2">
    <location>
        <begin position="133"/>
        <end position="150"/>
    </location>
</feature>
<feature type="region of interest" description="Disordered" evidence="2">
    <location>
        <begin position="126"/>
        <end position="175"/>
    </location>
</feature>
<protein>
    <submittedName>
        <fullName evidence="3">Uncharacterized protein</fullName>
    </submittedName>
</protein>
<keyword evidence="1" id="KW-0175">Coiled coil</keyword>
<proteinExistence type="predicted"/>
<evidence type="ECO:0000313" key="4">
    <source>
        <dbReference type="Proteomes" id="UP000076552"/>
    </source>
</evidence>
<keyword evidence="4" id="KW-1185">Reference proteome</keyword>
<organism evidence="3 4">
    <name type="scientific">Colletotrichum tofieldiae</name>
    <dbReference type="NCBI Taxonomy" id="708197"/>
    <lineage>
        <taxon>Eukaryota</taxon>
        <taxon>Fungi</taxon>
        <taxon>Dikarya</taxon>
        <taxon>Ascomycota</taxon>
        <taxon>Pezizomycotina</taxon>
        <taxon>Sordariomycetes</taxon>
        <taxon>Hypocreomycetidae</taxon>
        <taxon>Glomerellales</taxon>
        <taxon>Glomerellaceae</taxon>
        <taxon>Colletotrichum</taxon>
        <taxon>Colletotrichum spaethianum species complex</taxon>
    </lineage>
</organism>
<evidence type="ECO:0000256" key="2">
    <source>
        <dbReference type="SAM" id="MobiDB-lite"/>
    </source>
</evidence>
<gene>
    <name evidence="3" type="ORF">CT0861_09102</name>
</gene>
<feature type="coiled-coil region" evidence="1">
    <location>
        <begin position="90"/>
        <end position="124"/>
    </location>
</feature>